<dbReference type="InterPro" id="IPR041168">
    <property type="entry name" value="LodA_N"/>
</dbReference>
<evidence type="ECO:0000256" key="1">
    <source>
        <dbReference type="SAM" id="MobiDB-lite"/>
    </source>
</evidence>
<dbReference type="EMBL" id="CACVAT010000625">
    <property type="protein sequence ID" value="CAA6830740.1"/>
    <property type="molecule type" value="Genomic_DNA"/>
</dbReference>
<dbReference type="Pfam" id="PF17990">
    <property type="entry name" value="LodA_N"/>
    <property type="match status" value="1"/>
</dbReference>
<protein>
    <recommendedName>
        <fullName evidence="2">L-Lysine epsilon oxidase N-terminal domain-containing protein</fullName>
    </recommendedName>
</protein>
<reference evidence="3" key="1">
    <citation type="submission" date="2020-01" db="EMBL/GenBank/DDBJ databases">
        <authorList>
            <person name="Meier V. D."/>
            <person name="Meier V D."/>
        </authorList>
    </citation>
    <scope>NUCLEOTIDE SEQUENCE</scope>
    <source>
        <strain evidence="3">HLG_WM_MAG_09</strain>
    </source>
</reference>
<accession>A0A6S6UML5</accession>
<organism evidence="3">
    <name type="scientific">uncultured Thiotrichaceae bacterium</name>
    <dbReference type="NCBI Taxonomy" id="298394"/>
    <lineage>
        <taxon>Bacteria</taxon>
        <taxon>Pseudomonadati</taxon>
        <taxon>Pseudomonadota</taxon>
        <taxon>Gammaproteobacteria</taxon>
        <taxon>Thiotrichales</taxon>
        <taxon>Thiotrichaceae</taxon>
        <taxon>environmental samples</taxon>
    </lineage>
</organism>
<evidence type="ECO:0000259" key="2">
    <source>
        <dbReference type="Pfam" id="PF17990"/>
    </source>
</evidence>
<proteinExistence type="predicted"/>
<feature type="region of interest" description="Disordered" evidence="1">
    <location>
        <begin position="385"/>
        <end position="415"/>
    </location>
</feature>
<feature type="compositionally biased region" description="Basic and acidic residues" evidence="1">
    <location>
        <begin position="385"/>
        <end position="398"/>
    </location>
</feature>
<evidence type="ECO:0000313" key="3">
    <source>
        <dbReference type="EMBL" id="CAA6830740.1"/>
    </source>
</evidence>
<sequence>MAFPDDLTNVSTFKIHPAIGVARLANNDDYYEFFDYEEKRNAGQAQTLQYMSLQNGNHWIMRQAVQFRIFAYADDGSEIGELSEDIMSQLGVQATWTASVANRKLNNWSAGRTPVVAAEASVEGDKTERLEGKNPWRGGKVWLGDITGQGLFIPPKGGVYRKTADTVIPPYGGGSHERDNDLLDTTSDGSISVNLDGVDGLPVLPACVIVAPQQHSPDVNPKDLGGHNLDFIKATRQLLNIPEDASLVGEGYEMDAAMMNTINADYNPGMEINLSRGNTLPIPDGAFYPRGQGAIDENEIRPSYESGRAVQGALTAGLCSTWQTDLTACLDWWTAEFPDELNYDTGEEIRELARKEFAAEGPRMNNSEDLNAYIDIMDIGRALDGDPDFLHGTERDSSDNAGSRPQAPFPLEPDQ</sequence>
<feature type="domain" description="L-Lysine epsilon oxidase N-terminal" evidence="2">
    <location>
        <begin position="16"/>
        <end position="110"/>
    </location>
</feature>
<dbReference type="AlphaFoldDB" id="A0A6S6UML5"/>
<name>A0A6S6UML5_9GAMM</name>
<gene>
    <name evidence="3" type="ORF">HELGO_WM26727</name>
</gene>